<keyword evidence="2" id="KW-1185">Reference proteome</keyword>
<name>A0A3M6TFN8_POCDA</name>
<organism evidence="1 2">
    <name type="scientific">Pocillopora damicornis</name>
    <name type="common">Cauliflower coral</name>
    <name type="synonym">Millepora damicornis</name>
    <dbReference type="NCBI Taxonomy" id="46731"/>
    <lineage>
        <taxon>Eukaryota</taxon>
        <taxon>Metazoa</taxon>
        <taxon>Cnidaria</taxon>
        <taxon>Anthozoa</taxon>
        <taxon>Hexacorallia</taxon>
        <taxon>Scleractinia</taxon>
        <taxon>Astrocoeniina</taxon>
        <taxon>Pocilloporidae</taxon>
        <taxon>Pocillopora</taxon>
    </lineage>
</organism>
<sequence>MEEVEVQDILEKLGLDIPHPAPDSKEQWEEAYLCSFSPQHQSPPLPLQKKDYLPLKRCFHSFQELERKTSRAGFECMCCPQKDCPVFIGVERLTHYYPYSTNPNMVFPMYHERCKGSSRNVNAVNSSNSACPPAKRICTDMARRVPLITISTQPFTEFTSMELVATPGVQTSSDKVKD</sequence>
<accession>A0A3M6TFN8</accession>
<evidence type="ECO:0000313" key="2">
    <source>
        <dbReference type="Proteomes" id="UP000275408"/>
    </source>
</evidence>
<protein>
    <submittedName>
        <fullName evidence="1">Uncharacterized protein</fullName>
    </submittedName>
</protein>
<dbReference type="EMBL" id="RCHS01003690">
    <property type="protein sequence ID" value="RMX40024.1"/>
    <property type="molecule type" value="Genomic_DNA"/>
</dbReference>
<comment type="caution">
    <text evidence="1">The sequence shown here is derived from an EMBL/GenBank/DDBJ whole genome shotgun (WGS) entry which is preliminary data.</text>
</comment>
<proteinExistence type="predicted"/>
<dbReference type="AlphaFoldDB" id="A0A3M6TFN8"/>
<evidence type="ECO:0000313" key="1">
    <source>
        <dbReference type="EMBL" id="RMX40024.1"/>
    </source>
</evidence>
<gene>
    <name evidence="1" type="ORF">pdam_00018004</name>
</gene>
<reference evidence="1 2" key="1">
    <citation type="journal article" date="2018" name="Sci. Rep.">
        <title>Comparative analysis of the Pocillopora damicornis genome highlights role of immune system in coral evolution.</title>
        <authorList>
            <person name="Cunning R."/>
            <person name="Bay R.A."/>
            <person name="Gillette P."/>
            <person name="Baker A.C."/>
            <person name="Traylor-Knowles N."/>
        </authorList>
    </citation>
    <scope>NUCLEOTIDE SEQUENCE [LARGE SCALE GENOMIC DNA]</scope>
    <source>
        <strain evidence="1">RSMAS</strain>
        <tissue evidence="1">Whole animal</tissue>
    </source>
</reference>
<dbReference type="Proteomes" id="UP000275408">
    <property type="component" value="Unassembled WGS sequence"/>
</dbReference>